<keyword evidence="3" id="KW-1185">Reference proteome</keyword>
<dbReference type="OMA" id="ATPCHSI"/>
<dbReference type="InParanoid" id="A0A2I3FZM8"/>
<proteinExistence type="predicted"/>
<evidence type="ECO:0000313" key="2">
    <source>
        <dbReference type="Ensembl" id="ENSNLEP00000025733.1"/>
    </source>
</evidence>
<feature type="region of interest" description="Disordered" evidence="1">
    <location>
        <begin position="120"/>
        <end position="144"/>
    </location>
</feature>
<reference evidence="2" key="2">
    <citation type="submission" date="2025-08" db="UniProtKB">
        <authorList>
            <consortium name="Ensembl"/>
        </authorList>
    </citation>
    <scope>IDENTIFICATION</scope>
</reference>
<dbReference type="Ensembl" id="ENSNLET00000056913.1">
    <property type="protein sequence ID" value="ENSNLEP00000025733.1"/>
    <property type="gene ID" value="ENSNLEG00000035452.1"/>
</dbReference>
<evidence type="ECO:0000256" key="1">
    <source>
        <dbReference type="SAM" id="MobiDB-lite"/>
    </source>
</evidence>
<name>A0A2I3FZM8_NOMLE</name>
<sequence>MQPVVQATPCHSIKTRMASSSSQPVAIFFPRGPFSMSSFSCHTGRRGCSWHPGTRGQAYYQTARSAQDSPRCRATSTVLRLRSPGLETLSGIDVALLRAPWALLGEPVLSWKAESLTLLTHNPPPPTQEYSPLPRSKDGRWDKL</sequence>
<dbReference type="AlphaFoldDB" id="A0A2I3FZM8"/>
<reference evidence="2 3" key="1">
    <citation type="submission" date="2012-10" db="EMBL/GenBank/DDBJ databases">
        <authorList>
            <consortium name="Gibbon Genome Sequencing Consortium"/>
        </authorList>
    </citation>
    <scope>NUCLEOTIDE SEQUENCE [LARGE SCALE GENOMIC DNA]</scope>
</reference>
<reference evidence="2" key="3">
    <citation type="submission" date="2025-09" db="UniProtKB">
        <authorList>
            <consortium name="Ensembl"/>
        </authorList>
    </citation>
    <scope>IDENTIFICATION</scope>
</reference>
<organism evidence="2 3">
    <name type="scientific">Nomascus leucogenys</name>
    <name type="common">Northern white-cheeked gibbon</name>
    <name type="synonym">Hylobates leucogenys</name>
    <dbReference type="NCBI Taxonomy" id="61853"/>
    <lineage>
        <taxon>Eukaryota</taxon>
        <taxon>Metazoa</taxon>
        <taxon>Chordata</taxon>
        <taxon>Craniata</taxon>
        <taxon>Vertebrata</taxon>
        <taxon>Euteleostomi</taxon>
        <taxon>Mammalia</taxon>
        <taxon>Eutheria</taxon>
        <taxon>Euarchontoglires</taxon>
        <taxon>Primates</taxon>
        <taxon>Haplorrhini</taxon>
        <taxon>Catarrhini</taxon>
        <taxon>Hylobatidae</taxon>
        <taxon>Nomascus</taxon>
    </lineage>
</organism>
<protein>
    <submittedName>
        <fullName evidence="2">Uncharacterized protein</fullName>
    </submittedName>
</protein>
<dbReference type="GeneTree" id="ENSGT00910000147331"/>
<accession>A0A2I3FZM8</accession>
<evidence type="ECO:0000313" key="3">
    <source>
        <dbReference type="Proteomes" id="UP000001073"/>
    </source>
</evidence>
<dbReference type="Proteomes" id="UP000001073">
    <property type="component" value="Chromosome 14"/>
</dbReference>
<dbReference type="EMBL" id="ADFV01127406">
    <property type="status" value="NOT_ANNOTATED_CDS"/>
    <property type="molecule type" value="Genomic_DNA"/>
</dbReference>
<feature type="compositionally biased region" description="Basic and acidic residues" evidence="1">
    <location>
        <begin position="135"/>
        <end position="144"/>
    </location>
</feature>